<keyword evidence="5 6" id="KW-0472">Membrane</keyword>
<feature type="transmembrane region" description="Helical" evidence="6">
    <location>
        <begin position="691"/>
        <end position="715"/>
    </location>
</feature>
<feature type="domain" description="ABC3 transporter permease C-terminal" evidence="7">
    <location>
        <begin position="546"/>
        <end position="669"/>
    </location>
</feature>
<evidence type="ECO:0000256" key="5">
    <source>
        <dbReference type="ARBA" id="ARBA00023136"/>
    </source>
</evidence>
<feature type="transmembrane region" description="Helical" evidence="6">
    <location>
        <begin position="12"/>
        <end position="38"/>
    </location>
</feature>
<evidence type="ECO:0000259" key="7">
    <source>
        <dbReference type="Pfam" id="PF02687"/>
    </source>
</evidence>
<dbReference type="KEGG" id="hbs:IPV69_14335"/>
<dbReference type="PANTHER" id="PTHR43738:SF2">
    <property type="entry name" value="ABC TRANSPORTER PERMEASE"/>
    <property type="match status" value="1"/>
</dbReference>
<evidence type="ECO:0000256" key="4">
    <source>
        <dbReference type="ARBA" id="ARBA00022989"/>
    </source>
</evidence>
<feature type="transmembrane region" description="Helical" evidence="6">
    <location>
        <begin position="1097"/>
        <end position="1125"/>
    </location>
</feature>
<evidence type="ECO:0000256" key="1">
    <source>
        <dbReference type="ARBA" id="ARBA00004651"/>
    </source>
</evidence>
<dbReference type="RefSeq" id="WP_206290370.1">
    <property type="nucleotide sequence ID" value="NZ_CP063458.1"/>
</dbReference>
<evidence type="ECO:0000256" key="6">
    <source>
        <dbReference type="SAM" id="Phobius"/>
    </source>
</evidence>
<comment type="subcellular location">
    <subcellularLocation>
        <location evidence="1">Cell membrane</location>
        <topology evidence="1">Multi-pass membrane protein</topology>
    </subcellularLocation>
</comment>
<feature type="transmembrane region" description="Helical" evidence="6">
    <location>
        <begin position="771"/>
        <end position="790"/>
    </location>
</feature>
<evidence type="ECO:0000313" key="9">
    <source>
        <dbReference type="Proteomes" id="UP000593765"/>
    </source>
</evidence>
<keyword evidence="9" id="KW-1185">Reference proteome</keyword>
<dbReference type="AlphaFoldDB" id="A0A7M2WPL2"/>
<protein>
    <submittedName>
        <fullName evidence="8">ABC transporter permease</fullName>
    </submittedName>
</protein>
<feature type="transmembrane region" description="Helical" evidence="6">
    <location>
        <begin position="595"/>
        <end position="621"/>
    </location>
</feature>
<name>A0A7M2WPL2_9BACT</name>
<dbReference type="Proteomes" id="UP000593765">
    <property type="component" value="Chromosome"/>
</dbReference>
<keyword evidence="3 6" id="KW-0812">Transmembrane</keyword>
<feature type="transmembrane region" description="Helical" evidence="6">
    <location>
        <begin position="1068"/>
        <end position="1091"/>
    </location>
</feature>
<proteinExistence type="predicted"/>
<accession>A0A7M2WPL2</accession>
<dbReference type="Pfam" id="PF02687">
    <property type="entry name" value="FtsX"/>
    <property type="match status" value="2"/>
</dbReference>
<keyword evidence="2" id="KW-1003">Cell membrane</keyword>
<dbReference type="PANTHER" id="PTHR43738">
    <property type="entry name" value="ABC TRANSPORTER, MEMBRANE PROTEIN"/>
    <property type="match status" value="1"/>
</dbReference>
<feature type="transmembrane region" description="Helical" evidence="6">
    <location>
        <begin position="721"/>
        <end position="740"/>
    </location>
</feature>
<sequence>MTPIKLIIKNLIHFRAASIAVVAGMVVSTAVLTGSLMVGDSVRGSLRKLAIQRLGPVDYALVSNRFFADKPGESLIERMQTAAGIADGFELRPAILSAGSVVIGAGDKRVRTGDVQIMAIGGGKAGAAEADWAKVDARQVLLNGDTADALGIAQPGDRPVILTFPSKEDAVREGTIARRSVEELSATLRADKVSGIARDRSFLSLFSLAGGQRTPRNAWVNLADLQQAIEQPGRANVLLVKDKQFSFATADDEPAYNRMQAAMTTLNDAVKAVVRLDDYGLDVGTSKATGERIISTKATFLDPPIVAAAEEAAKKLGITPRLVAVNLVNRVVVTDDQGVAAKDAPALHYVIGAGISRLDDGPIGPADIAFNEETAKQLGVKVGDRIRLDSYRRDGDGNLVEITSAQNGIVFTVSRIIPMTGVGADASLTPTFKGLTDSDSVADWSPPAELKIDEKLAEKDNDAYWKKHKAAPRLLIHIDAARKLWGGPYGEITSIRVPANKGDAFAEVLRKTIDPASLGFVFQPTKFQQIQASAGSTDFSGLFVGFSFFLIAAAALLVAMLFRLNVEQRVRQFGLLTAVGFTPSKVRWMALTEGALLAILGGFIGTLLGVLYTSAMVYGLRTWWVGAIGTTALELFIIPKTLWAGFIFGFWVAIFAVLWAVWRLGKVSPSRLMAGQLAAIPRGIKKGDGRLLRLVGIVIAIAGLGFLAMVLVGVIKKPELALAGGAILLTAGLVYLSGVLRPRRHESGHGDVTSVAMLGVRNANRHTARSVLSVGLIAFAAFTLITVASMQKEGAGDTGDKQSGAGGYRLIAQTAVGVLGDLNTSAGRFNAGFAEPDAAIWKDVKFTQLRRWAGQDISCLNLTRATSPTILGVPHSMVTRGGFDFENWAELEKPIENDNVPVFADAETAQYILKLSIGDTMTISDQRGRARKLKLVGTISHSVFQSELLMGEANFRELFPAQAGYGTLMVETPADKVTPAMQAINAELEPYAVSVDTTAARLEAFQTIQNTYLSTFRTLGSLGLALGTIGLAVVLIRNVIERRGELALLSAIGFVRGDRVKLILSENVLLLVLGLGVGTGCALLGIVPTLLTQKGGIAWMPLVLTLVGVLALGLFASVVAVRISGVNFTARDMRRE</sequence>
<dbReference type="InterPro" id="IPR051125">
    <property type="entry name" value="ABC-4/HrtB_transporter"/>
</dbReference>
<dbReference type="InterPro" id="IPR003838">
    <property type="entry name" value="ABC3_permease_C"/>
</dbReference>
<dbReference type="GO" id="GO:0005886">
    <property type="term" value="C:plasma membrane"/>
    <property type="evidence" value="ECO:0007669"/>
    <property type="project" value="UniProtKB-SubCell"/>
</dbReference>
<dbReference type="EMBL" id="CP063458">
    <property type="protein sequence ID" value="QOV87467.1"/>
    <property type="molecule type" value="Genomic_DNA"/>
</dbReference>
<organism evidence="8 9">
    <name type="scientific">Humisphaera borealis</name>
    <dbReference type="NCBI Taxonomy" id="2807512"/>
    <lineage>
        <taxon>Bacteria</taxon>
        <taxon>Pseudomonadati</taxon>
        <taxon>Planctomycetota</taxon>
        <taxon>Phycisphaerae</taxon>
        <taxon>Tepidisphaerales</taxon>
        <taxon>Tepidisphaeraceae</taxon>
        <taxon>Humisphaera</taxon>
    </lineage>
</organism>
<evidence type="ECO:0000256" key="2">
    <source>
        <dbReference type="ARBA" id="ARBA00022475"/>
    </source>
</evidence>
<gene>
    <name evidence="8" type="ORF">IPV69_14335</name>
</gene>
<evidence type="ECO:0000256" key="3">
    <source>
        <dbReference type="ARBA" id="ARBA00022692"/>
    </source>
</evidence>
<feature type="transmembrane region" description="Helical" evidence="6">
    <location>
        <begin position="1019"/>
        <end position="1040"/>
    </location>
</feature>
<reference evidence="8 9" key="1">
    <citation type="submission" date="2020-10" db="EMBL/GenBank/DDBJ databases">
        <title>Wide distribution of Phycisphaera-like planctomycetes from WD2101 soil group in peatlands and genome analysis of the first cultivated representative.</title>
        <authorList>
            <person name="Dedysh S.N."/>
            <person name="Beletsky A.V."/>
            <person name="Ivanova A."/>
            <person name="Kulichevskaya I.S."/>
            <person name="Suzina N.E."/>
            <person name="Philippov D.A."/>
            <person name="Rakitin A.L."/>
            <person name="Mardanov A.V."/>
            <person name="Ravin N.V."/>
        </authorList>
    </citation>
    <scope>NUCLEOTIDE SEQUENCE [LARGE SCALE GENOMIC DNA]</scope>
    <source>
        <strain evidence="8 9">M1803</strain>
    </source>
</reference>
<feature type="domain" description="ABC3 transporter permease C-terminal" evidence="7">
    <location>
        <begin position="1020"/>
        <end position="1122"/>
    </location>
</feature>
<evidence type="ECO:0000313" key="8">
    <source>
        <dbReference type="EMBL" id="QOV87467.1"/>
    </source>
</evidence>
<feature type="transmembrane region" description="Helical" evidence="6">
    <location>
        <begin position="539"/>
        <end position="562"/>
    </location>
</feature>
<feature type="transmembrane region" description="Helical" evidence="6">
    <location>
        <begin position="641"/>
        <end position="662"/>
    </location>
</feature>
<keyword evidence="4 6" id="KW-1133">Transmembrane helix</keyword>